<comment type="function">
    <text evidence="5">Hydrolyzes the second messenger cAMP, which is a key regulator of many important physiological processes. Vital for female fertility. Required for learning/memory.</text>
</comment>
<dbReference type="InParanoid" id="D6X3D8"/>
<dbReference type="EC" id="3.1.4.-" evidence="9"/>
<evidence type="ECO:0000256" key="5">
    <source>
        <dbReference type="ARBA" id="ARBA00053071"/>
    </source>
</evidence>
<evidence type="ECO:0000256" key="6">
    <source>
        <dbReference type="PIRSR" id="PIRSR623088-1"/>
    </source>
</evidence>
<evidence type="ECO:0000256" key="9">
    <source>
        <dbReference type="RuleBase" id="RU363067"/>
    </source>
</evidence>
<keyword evidence="13" id="KW-1185">Reference proteome</keyword>
<reference evidence="12 13" key="1">
    <citation type="journal article" date="2008" name="Nature">
        <title>The genome of the model beetle and pest Tribolium castaneum.</title>
        <authorList>
            <consortium name="Tribolium Genome Sequencing Consortium"/>
            <person name="Richards S."/>
            <person name="Gibbs R.A."/>
            <person name="Weinstock G.M."/>
            <person name="Brown S.J."/>
            <person name="Denell R."/>
            <person name="Beeman R.W."/>
            <person name="Gibbs R."/>
            <person name="Beeman R.W."/>
            <person name="Brown S.J."/>
            <person name="Bucher G."/>
            <person name="Friedrich M."/>
            <person name="Grimmelikhuijzen C.J."/>
            <person name="Klingler M."/>
            <person name="Lorenzen M."/>
            <person name="Richards S."/>
            <person name="Roth S."/>
            <person name="Schroder R."/>
            <person name="Tautz D."/>
            <person name="Zdobnov E.M."/>
            <person name="Muzny D."/>
            <person name="Gibbs R.A."/>
            <person name="Weinstock G.M."/>
            <person name="Attaway T."/>
            <person name="Bell S."/>
            <person name="Buhay C.J."/>
            <person name="Chandrabose M.N."/>
            <person name="Chavez D."/>
            <person name="Clerk-Blankenburg K.P."/>
            <person name="Cree A."/>
            <person name="Dao M."/>
            <person name="Davis C."/>
            <person name="Chacko J."/>
            <person name="Dinh H."/>
            <person name="Dugan-Rocha S."/>
            <person name="Fowler G."/>
            <person name="Garner T.T."/>
            <person name="Garnes J."/>
            <person name="Gnirke A."/>
            <person name="Hawes A."/>
            <person name="Hernandez J."/>
            <person name="Hines S."/>
            <person name="Holder M."/>
            <person name="Hume J."/>
            <person name="Jhangiani S.N."/>
            <person name="Joshi V."/>
            <person name="Khan Z.M."/>
            <person name="Jackson L."/>
            <person name="Kovar C."/>
            <person name="Kowis A."/>
            <person name="Lee S."/>
            <person name="Lewis L.R."/>
            <person name="Margolis J."/>
            <person name="Morgan M."/>
            <person name="Nazareth L.V."/>
            <person name="Nguyen N."/>
            <person name="Okwuonu G."/>
            <person name="Parker D."/>
            <person name="Richards S."/>
            <person name="Ruiz S.J."/>
            <person name="Santibanez J."/>
            <person name="Savard J."/>
            <person name="Scherer S.E."/>
            <person name="Schneider B."/>
            <person name="Sodergren E."/>
            <person name="Tautz D."/>
            <person name="Vattahil S."/>
            <person name="Villasana D."/>
            <person name="White C.S."/>
            <person name="Wright R."/>
            <person name="Park Y."/>
            <person name="Beeman R.W."/>
            <person name="Lord J."/>
            <person name="Oppert B."/>
            <person name="Lorenzen M."/>
            <person name="Brown S."/>
            <person name="Wang L."/>
            <person name="Savard J."/>
            <person name="Tautz D."/>
            <person name="Richards S."/>
            <person name="Weinstock G."/>
            <person name="Gibbs R.A."/>
            <person name="Liu Y."/>
            <person name="Worley K."/>
            <person name="Weinstock G."/>
            <person name="Elsik C.G."/>
            <person name="Reese J.T."/>
            <person name="Elhaik E."/>
            <person name="Landan G."/>
            <person name="Graur D."/>
            <person name="Arensburger P."/>
            <person name="Atkinson P."/>
            <person name="Beeman R.W."/>
            <person name="Beidler J."/>
            <person name="Brown S.J."/>
            <person name="Demuth J.P."/>
            <person name="Drury D.W."/>
            <person name="Du Y.Z."/>
            <person name="Fujiwara H."/>
            <person name="Lorenzen M."/>
            <person name="Maselli V."/>
            <person name="Osanai M."/>
            <person name="Park Y."/>
            <person name="Robertson H.M."/>
            <person name="Tu Z."/>
            <person name="Wang J.J."/>
            <person name="Wang S."/>
            <person name="Richards S."/>
            <person name="Song H."/>
            <person name="Zhang L."/>
            <person name="Sodergren E."/>
            <person name="Werner D."/>
            <person name="Stanke M."/>
            <person name="Morgenstern B."/>
            <person name="Solovyev V."/>
            <person name="Kosarev P."/>
            <person name="Brown G."/>
            <person name="Chen H.C."/>
            <person name="Ermolaeva O."/>
            <person name="Hlavina W."/>
            <person name="Kapustin Y."/>
            <person name="Kiryutin B."/>
            <person name="Kitts P."/>
            <person name="Maglott D."/>
            <person name="Pruitt K."/>
            <person name="Sapojnikov V."/>
            <person name="Souvorov A."/>
            <person name="Mackey A.J."/>
            <person name="Waterhouse R.M."/>
            <person name="Wyder S."/>
            <person name="Zdobnov E.M."/>
            <person name="Zdobnov E.M."/>
            <person name="Wyder S."/>
            <person name="Kriventseva E.V."/>
            <person name="Kadowaki T."/>
            <person name="Bork P."/>
            <person name="Aranda M."/>
            <person name="Bao R."/>
            <person name="Beermann A."/>
            <person name="Berns N."/>
            <person name="Bolognesi R."/>
            <person name="Bonneton F."/>
            <person name="Bopp D."/>
            <person name="Brown S.J."/>
            <person name="Bucher G."/>
            <person name="Butts T."/>
            <person name="Chaumot A."/>
            <person name="Denell R.E."/>
            <person name="Ferrier D.E."/>
            <person name="Friedrich M."/>
            <person name="Gordon C.M."/>
            <person name="Jindra M."/>
            <person name="Klingler M."/>
            <person name="Lan Q."/>
            <person name="Lattorff H.M."/>
            <person name="Laudet V."/>
            <person name="von Levetsow C."/>
            <person name="Liu Z."/>
            <person name="Lutz R."/>
            <person name="Lynch J.A."/>
            <person name="da Fonseca R.N."/>
            <person name="Posnien N."/>
            <person name="Reuter R."/>
            <person name="Roth S."/>
            <person name="Savard J."/>
            <person name="Schinko J.B."/>
            <person name="Schmitt C."/>
            <person name="Schoppmeier M."/>
            <person name="Schroder R."/>
            <person name="Shippy T.D."/>
            <person name="Simonnet F."/>
            <person name="Marques-Souza H."/>
            <person name="Tautz D."/>
            <person name="Tomoyasu Y."/>
            <person name="Trauner J."/>
            <person name="Van der Zee M."/>
            <person name="Vervoort M."/>
            <person name="Wittkopp N."/>
            <person name="Wimmer E.A."/>
            <person name="Yang X."/>
            <person name="Jones A.K."/>
            <person name="Sattelle D.B."/>
            <person name="Ebert P.R."/>
            <person name="Nelson D."/>
            <person name="Scott J.G."/>
            <person name="Beeman R.W."/>
            <person name="Muthukrishnan S."/>
            <person name="Kramer K.J."/>
            <person name="Arakane Y."/>
            <person name="Beeman R.W."/>
            <person name="Zhu Q."/>
            <person name="Hogenkamp D."/>
            <person name="Dixit R."/>
            <person name="Oppert B."/>
            <person name="Jiang H."/>
            <person name="Zou Z."/>
            <person name="Marshall J."/>
            <person name="Elpidina E."/>
            <person name="Vinokurov K."/>
            <person name="Oppert C."/>
            <person name="Zou Z."/>
            <person name="Evans J."/>
            <person name="Lu Z."/>
            <person name="Zhao P."/>
            <person name="Sumathipala N."/>
            <person name="Altincicek B."/>
            <person name="Vilcinskas A."/>
            <person name="Williams M."/>
            <person name="Hultmark D."/>
            <person name="Hetru C."/>
            <person name="Jiang H."/>
            <person name="Grimmelikhuijzen C.J."/>
            <person name="Hauser F."/>
            <person name="Cazzamali G."/>
            <person name="Williamson M."/>
            <person name="Park Y."/>
            <person name="Li B."/>
            <person name="Tanaka Y."/>
            <person name="Predel R."/>
            <person name="Neupert S."/>
            <person name="Schachtner J."/>
            <person name="Verleyen P."/>
            <person name="Raible F."/>
            <person name="Bork P."/>
            <person name="Friedrich M."/>
            <person name="Walden K.K."/>
            <person name="Robertson H.M."/>
            <person name="Angeli S."/>
            <person name="Foret S."/>
            <person name="Bucher G."/>
            <person name="Schuetz S."/>
            <person name="Maleszka R."/>
            <person name="Wimmer E.A."/>
            <person name="Beeman R.W."/>
            <person name="Lorenzen M."/>
            <person name="Tomoyasu Y."/>
            <person name="Miller S.C."/>
            <person name="Grossmann D."/>
            <person name="Bucher G."/>
        </authorList>
    </citation>
    <scope>NUCLEOTIDE SEQUENCE [LARGE SCALE GENOMIC DNA]</scope>
    <source>
        <strain evidence="12 13">Georgia GA2</strain>
    </source>
</reference>
<sequence>MLSSDENPKARKRVLTKALSQDEILAADRIPPHSEKLFDNLPWMNIMADIAITAAIAEIKFKRMLNKELSHFSESSKSGNQISEYICSTFLDKQQELDLPSLRVDEGTEAQPKGTQRKERPRGPYSTMSQISGVNRKPLCHTNSFTGERLPQHGVETPFEEDLGKCLAEIDRWGIDIFRIGEMSNGRPLTCVAYTTFTSRELLKSMMIPPKTFITFMMTLEDHYVKDNPFHNSLHAADVTQSTHVLLNTPALESVFTPLEVTAALFAACIHDVDHPGLTNQFLINSSSELALMYNDESVLENHHLAVAFKLLQNEGCDIFINMNKKQRQTLRKMVIDMVLSTDMSKHMSLLADLKTMVETKKVAGSGVLLLDNYTDRIQVLENLVHCADLSNPTKPLALYKRWVDLLMEEFFQQGDKEREAKMDISPMCDRHSATIEKSQVGFIDYIVHPLWETWADLVHPDAQDILDTLEENRDWYQSAIPPSPPAEDVPDQQRPGIRFQVTLEEGEGEAEAEAPM</sequence>
<dbReference type="GO" id="GO:0141162">
    <property type="term" value="P:negative regulation of cAMP/PKA signal transduction"/>
    <property type="evidence" value="ECO:0000318"/>
    <property type="project" value="GO_Central"/>
</dbReference>
<protein>
    <recommendedName>
        <fullName evidence="9">Phosphodiesterase</fullName>
        <ecNumber evidence="9">3.1.4.-</ecNumber>
    </recommendedName>
</protein>
<keyword evidence="2 8" id="KW-0479">Metal-binding</keyword>
<dbReference type="GO" id="GO:0007619">
    <property type="term" value="P:courtship behavior"/>
    <property type="evidence" value="ECO:0007669"/>
    <property type="project" value="UniProtKB-ARBA"/>
</dbReference>
<comment type="cofactor">
    <cofactor evidence="9">
        <name>a divalent metal cation</name>
        <dbReference type="ChEBI" id="CHEBI:60240"/>
    </cofactor>
    <text evidence="9">Binds 2 divalent metal cations per subunit. Site 1 may preferentially bind zinc ions, while site 2 has a preference for magnesium and/or manganese ions.</text>
</comment>
<feature type="binding site" evidence="8">
    <location>
        <position position="271"/>
    </location>
    <ligand>
        <name>Zn(2+)</name>
        <dbReference type="ChEBI" id="CHEBI:29105"/>
        <label>1</label>
    </ligand>
</feature>
<dbReference type="Proteomes" id="UP000007266">
    <property type="component" value="Linkage group 9"/>
</dbReference>
<feature type="binding site" evidence="7">
    <location>
        <position position="440"/>
    </location>
    <ligand>
        <name>AMP</name>
        <dbReference type="ChEBI" id="CHEBI:456215"/>
    </ligand>
</feature>
<feature type="active site" description="Proton donor" evidence="6">
    <location>
        <position position="231"/>
    </location>
</feature>
<dbReference type="GO" id="GO:0048675">
    <property type="term" value="P:axon extension"/>
    <property type="evidence" value="ECO:0007669"/>
    <property type="project" value="UniProtKB-ARBA"/>
</dbReference>
<feature type="domain" description="PDEase" evidence="11">
    <location>
        <begin position="155"/>
        <end position="484"/>
    </location>
</feature>
<evidence type="ECO:0000313" key="12">
    <source>
        <dbReference type="EMBL" id="EFA10768.1"/>
    </source>
</evidence>
<dbReference type="OMA" id="DHYVKEN"/>
<dbReference type="GO" id="GO:0040040">
    <property type="term" value="P:thermosensory behavior"/>
    <property type="evidence" value="ECO:0007669"/>
    <property type="project" value="UniProtKB-ARBA"/>
</dbReference>
<dbReference type="GO" id="GO:0007268">
    <property type="term" value="P:chemical synaptic transmission"/>
    <property type="evidence" value="ECO:0007669"/>
    <property type="project" value="UniProtKB-ARBA"/>
</dbReference>
<dbReference type="FunFam" id="1.10.1300.10:FF:000001">
    <property type="entry name" value="Phosphodiesterase"/>
    <property type="match status" value="1"/>
</dbReference>
<dbReference type="GO" id="GO:0007623">
    <property type="term" value="P:circadian rhythm"/>
    <property type="evidence" value="ECO:0007669"/>
    <property type="project" value="UniProtKB-ARBA"/>
</dbReference>
<evidence type="ECO:0000313" key="13">
    <source>
        <dbReference type="Proteomes" id="UP000007266"/>
    </source>
</evidence>
<dbReference type="PROSITE" id="PS51845">
    <property type="entry name" value="PDEASE_I_2"/>
    <property type="match status" value="1"/>
</dbReference>
<dbReference type="PROSITE" id="PS00126">
    <property type="entry name" value="PDEASE_I_1"/>
    <property type="match status" value="1"/>
</dbReference>
<dbReference type="InterPro" id="IPR002073">
    <property type="entry name" value="PDEase_catalytic_dom"/>
</dbReference>
<feature type="binding site" evidence="7">
    <location>
        <position position="389"/>
    </location>
    <ligand>
        <name>AMP</name>
        <dbReference type="ChEBI" id="CHEBI:456215"/>
    </ligand>
</feature>
<dbReference type="eggNOG" id="KOG3689">
    <property type="taxonomic scope" value="Eukaryota"/>
</dbReference>
<feature type="binding site" evidence="8">
    <location>
        <position position="235"/>
    </location>
    <ligand>
        <name>Zn(2+)</name>
        <dbReference type="ChEBI" id="CHEBI:29105"/>
        <label>1</label>
    </ligand>
</feature>
<dbReference type="PhylomeDB" id="D6X3D8"/>
<feature type="region of interest" description="Disordered" evidence="10">
    <location>
        <begin position="478"/>
        <end position="497"/>
    </location>
</feature>
<evidence type="ECO:0000256" key="2">
    <source>
        <dbReference type="ARBA" id="ARBA00022723"/>
    </source>
</evidence>
<dbReference type="SUPFAM" id="SSF109604">
    <property type="entry name" value="HD-domain/PDEase-like"/>
    <property type="match status" value="1"/>
</dbReference>
<evidence type="ECO:0000256" key="4">
    <source>
        <dbReference type="ARBA" id="ARBA00023149"/>
    </source>
</evidence>
<dbReference type="GO" id="GO:0001661">
    <property type="term" value="P:conditioned taste aversion"/>
    <property type="evidence" value="ECO:0007669"/>
    <property type="project" value="UniProtKB-ARBA"/>
</dbReference>
<feature type="binding site" evidence="8">
    <location>
        <position position="389"/>
    </location>
    <ligand>
        <name>Zn(2+)</name>
        <dbReference type="ChEBI" id="CHEBI:29105"/>
        <label>1</label>
    </ligand>
</feature>
<dbReference type="Gene3D" id="1.10.1300.10">
    <property type="entry name" value="3'5'-cyclic nucleotide phosphodiesterase, catalytic domain"/>
    <property type="match status" value="1"/>
</dbReference>
<dbReference type="PRINTS" id="PR00387">
    <property type="entry name" value="PDIESTERASE1"/>
</dbReference>
<dbReference type="GO" id="GO:0047555">
    <property type="term" value="F:3',5'-cyclic-GMP phosphodiesterase activity"/>
    <property type="evidence" value="ECO:0000318"/>
    <property type="project" value="GO_Central"/>
</dbReference>
<dbReference type="EMBL" id="KQ971372">
    <property type="protein sequence ID" value="EFA10768.1"/>
    <property type="molecule type" value="Genomic_DNA"/>
</dbReference>
<feature type="region of interest" description="Disordered" evidence="10">
    <location>
        <begin position="101"/>
        <end position="131"/>
    </location>
</feature>
<feature type="binding site" evidence="7">
    <location>
        <begin position="231"/>
        <end position="235"/>
    </location>
    <ligand>
        <name>AMP</name>
        <dbReference type="ChEBI" id="CHEBI:456215"/>
    </ligand>
</feature>
<dbReference type="AlphaFoldDB" id="D6X3D8"/>
<dbReference type="GO" id="GO:0007165">
    <property type="term" value="P:signal transduction"/>
    <property type="evidence" value="ECO:0007669"/>
    <property type="project" value="InterPro"/>
</dbReference>
<evidence type="ECO:0000256" key="7">
    <source>
        <dbReference type="PIRSR" id="PIRSR623088-2"/>
    </source>
</evidence>
<dbReference type="InterPro" id="IPR036971">
    <property type="entry name" value="PDEase_catalytic_dom_sf"/>
</dbReference>
<dbReference type="GO" id="GO:0007614">
    <property type="term" value="P:short-term memory"/>
    <property type="evidence" value="ECO:0007669"/>
    <property type="project" value="UniProtKB-ARBA"/>
</dbReference>
<dbReference type="GO" id="GO:0046872">
    <property type="term" value="F:metal ion binding"/>
    <property type="evidence" value="ECO:0007669"/>
    <property type="project" value="UniProtKB-KW"/>
</dbReference>
<evidence type="ECO:0000256" key="1">
    <source>
        <dbReference type="ARBA" id="ARBA00011245"/>
    </source>
</evidence>
<name>D6X3D8_TRICA</name>
<dbReference type="GO" id="GO:0046958">
    <property type="term" value="P:nonassociative learning"/>
    <property type="evidence" value="ECO:0007669"/>
    <property type="project" value="UniProtKB-ARBA"/>
</dbReference>
<keyword evidence="3 9" id="KW-0378">Hydrolase</keyword>
<dbReference type="GO" id="GO:0007615">
    <property type="term" value="P:anesthesia-resistant memory"/>
    <property type="evidence" value="ECO:0007669"/>
    <property type="project" value="UniProtKB-ARBA"/>
</dbReference>
<keyword evidence="4" id="KW-0114">cAMP</keyword>
<feature type="binding site" evidence="8">
    <location>
        <position position="272"/>
    </location>
    <ligand>
        <name>Zn(2+)</name>
        <dbReference type="ChEBI" id="CHEBI:29105"/>
        <label>1</label>
    </ligand>
</feature>
<gene>
    <name evidence="12" type="primary">AUGUSTUS-3.0.2_12593</name>
    <name evidence="12" type="ORF">TcasGA2_TC012593</name>
</gene>
<dbReference type="Pfam" id="PF18100">
    <property type="entry name" value="PDE4_UCR"/>
    <property type="match status" value="1"/>
</dbReference>
<dbReference type="HOGENOM" id="CLU_005940_7_3_1"/>
<dbReference type="InterPro" id="IPR040844">
    <property type="entry name" value="PDE4_UCR"/>
</dbReference>
<comment type="similarity">
    <text evidence="9">Belongs to the cyclic nucleotide phosphodiesterase family.</text>
</comment>
<evidence type="ECO:0000256" key="3">
    <source>
        <dbReference type="ARBA" id="ARBA00022801"/>
    </source>
</evidence>
<evidence type="ECO:0000256" key="10">
    <source>
        <dbReference type="SAM" id="MobiDB-lite"/>
    </source>
</evidence>
<dbReference type="GO" id="GO:0004115">
    <property type="term" value="F:3',5'-cyclic-AMP phosphodiesterase activity"/>
    <property type="evidence" value="ECO:0000318"/>
    <property type="project" value="GO_Central"/>
</dbReference>
<dbReference type="PANTHER" id="PTHR11347">
    <property type="entry name" value="CYCLIC NUCLEOTIDE PHOSPHODIESTERASE"/>
    <property type="match status" value="1"/>
</dbReference>
<organism evidence="12 13">
    <name type="scientific">Tribolium castaneum</name>
    <name type="common">Red flour beetle</name>
    <dbReference type="NCBI Taxonomy" id="7070"/>
    <lineage>
        <taxon>Eukaryota</taxon>
        <taxon>Metazoa</taxon>
        <taxon>Ecdysozoa</taxon>
        <taxon>Arthropoda</taxon>
        <taxon>Hexapoda</taxon>
        <taxon>Insecta</taxon>
        <taxon>Pterygota</taxon>
        <taxon>Neoptera</taxon>
        <taxon>Endopterygota</taxon>
        <taxon>Coleoptera</taxon>
        <taxon>Polyphaga</taxon>
        <taxon>Cucujiformia</taxon>
        <taxon>Tenebrionidae</taxon>
        <taxon>Tenebrionidae incertae sedis</taxon>
        <taxon>Tribolium</taxon>
    </lineage>
</organism>
<dbReference type="CDD" id="cd00077">
    <property type="entry name" value="HDc"/>
    <property type="match status" value="1"/>
</dbReference>
<evidence type="ECO:0000259" key="11">
    <source>
        <dbReference type="PROSITE" id="PS51845"/>
    </source>
</evidence>
<dbReference type="STRING" id="7070.D6X3D8"/>
<dbReference type="InterPro" id="IPR023088">
    <property type="entry name" value="PDEase"/>
</dbReference>
<feature type="binding site" evidence="7">
    <location>
        <position position="272"/>
    </location>
    <ligand>
        <name>AMP</name>
        <dbReference type="ChEBI" id="CHEBI:456215"/>
    </ligand>
</feature>
<evidence type="ECO:0000256" key="8">
    <source>
        <dbReference type="PIRSR" id="PIRSR623088-3"/>
    </source>
</evidence>
<comment type="subunit">
    <text evidence="1">Monomer.</text>
</comment>
<dbReference type="Pfam" id="PF00233">
    <property type="entry name" value="PDEase_I"/>
    <property type="match status" value="1"/>
</dbReference>
<reference evidence="12 13" key="2">
    <citation type="journal article" date="2010" name="Nucleic Acids Res.">
        <title>BeetleBase in 2010: revisions to provide comprehensive genomic information for Tribolium castaneum.</title>
        <authorList>
            <person name="Kim H.S."/>
            <person name="Murphy T."/>
            <person name="Xia J."/>
            <person name="Caragea D."/>
            <person name="Park Y."/>
            <person name="Beeman R.W."/>
            <person name="Lorenzen M.D."/>
            <person name="Butcher S."/>
            <person name="Manak J.R."/>
            <person name="Brown S.J."/>
        </authorList>
    </citation>
    <scope>GENOME REANNOTATION</scope>
    <source>
        <strain evidence="12 13">Georgia GA2</strain>
    </source>
</reference>
<dbReference type="GO" id="GO:0045202">
    <property type="term" value="C:synapse"/>
    <property type="evidence" value="ECO:0007669"/>
    <property type="project" value="GOC"/>
</dbReference>
<dbReference type="InterPro" id="IPR003607">
    <property type="entry name" value="HD/PDEase_dom"/>
</dbReference>
<dbReference type="SMART" id="SM00471">
    <property type="entry name" value="HDc"/>
    <property type="match status" value="1"/>
</dbReference>
<feature type="binding site" evidence="8">
    <location>
        <position position="272"/>
    </location>
    <ligand>
        <name>Zn(2+)</name>
        <dbReference type="ChEBI" id="CHEBI:29105"/>
        <label>2</label>
    </ligand>
</feature>
<accession>D6X3D8</accession>
<dbReference type="InterPro" id="IPR023174">
    <property type="entry name" value="PDEase_CS"/>
</dbReference>
<dbReference type="GO" id="GO:0008355">
    <property type="term" value="P:olfactory learning"/>
    <property type="evidence" value="ECO:0007669"/>
    <property type="project" value="UniProtKB-ARBA"/>
</dbReference>
<proteinExistence type="inferred from homology"/>